<sequence length="287" mass="32750">MVLSTALTVEAGGSSQLPDGDVPYLKAMVEYSRIGDKVWATSYNSARATGATRDDEVSYILYRIDQWFEDLPEHLKLCPQQQTTSPALATRGLRRLQLLLHSRANQMKILLLQPFLRSASNLHANRSKVQSLVNLAKDTIRRLDALNQSTDIYQNQQMCFNHFLVSALGVIFLVVALAPAEHAAAVRDEFHMALDLIRGLGARSYVSSRLWRRISDLRPACLEEAGTERSPFQREQGSQRAILRTRNPLDICQRRRYPVKEWATEYRRCLSGLRSRRMALESRRTLH</sequence>
<evidence type="ECO:0000313" key="6">
    <source>
        <dbReference type="Proteomes" id="UP001232148"/>
    </source>
</evidence>
<evidence type="ECO:0000256" key="1">
    <source>
        <dbReference type="ARBA" id="ARBA00023015"/>
    </source>
</evidence>
<dbReference type="GO" id="GO:0000981">
    <property type="term" value="F:DNA-binding transcription factor activity, RNA polymerase II-specific"/>
    <property type="evidence" value="ECO:0007669"/>
    <property type="project" value="TreeGrafter"/>
</dbReference>
<name>A0AAD9LVW1_9PEZI</name>
<keyword evidence="1" id="KW-0805">Transcription regulation</keyword>
<dbReference type="GO" id="GO:0000978">
    <property type="term" value="F:RNA polymerase II cis-regulatory region sequence-specific DNA binding"/>
    <property type="evidence" value="ECO:0007669"/>
    <property type="project" value="TreeGrafter"/>
</dbReference>
<dbReference type="InterPro" id="IPR051127">
    <property type="entry name" value="Fungal_SecMet_Regulators"/>
</dbReference>
<evidence type="ECO:0000256" key="2">
    <source>
        <dbReference type="ARBA" id="ARBA00023163"/>
    </source>
</evidence>
<keyword evidence="6" id="KW-1185">Reference proteome</keyword>
<keyword evidence="4" id="KW-0472">Membrane</keyword>
<proteinExistence type="predicted"/>
<organism evidence="5 6">
    <name type="scientific">Colletotrichum zoysiae</name>
    <dbReference type="NCBI Taxonomy" id="1216348"/>
    <lineage>
        <taxon>Eukaryota</taxon>
        <taxon>Fungi</taxon>
        <taxon>Dikarya</taxon>
        <taxon>Ascomycota</taxon>
        <taxon>Pezizomycotina</taxon>
        <taxon>Sordariomycetes</taxon>
        <taxon>Hypocreomycetidae</taxon>
        <taxon>Glomerellales</taxon>
        <taxon>Glomerellaceae</taxon>
        <taxon>Colletotrichum</taxon>
        <taxon>Colletotrichum graminicola species complex</taxon>
    </lineage>
</organism>
<accession>A0AAD9LVW1</accession>
<dbReference type="GO" id="GO:0000435">
    <property type="term" value="P:positive regulation of transcription from RNA polymerase II promoter by galactose"/>
    <property type="evidence" value="ECO:0007669"/>
    <property type="project" value="TreeGrafter"/>
</dbReference>
<keyword evidence="4" id="KW-1133">Transmembrane helix</keyword>
<reference evidence="5" key="1">
    <citation type="submission" date="2021-06" db="EMBL/GenBank/DDBJ databases">
        <title>Comparative genomics, transcriptomics and evolutionary studies reveal genomic signatures of adaptation to plant cell wall in hemibiotrophic fungi.</title>
        <authorList>
            <consortium name="DOE Joint Genome Institute"/>
            <person name="Baroncelli R."/>
            <person name="Diaz J.F."/>
            <person name="Benocci T."/>
            <person name="Peng M."/>
            <person name="Battaglia E."/>
            <person name="Haridas S."/>
            <person name="Andreopoulos W."/>
            <person name="Labutti K."/>
            <person name="Pangilinan J."/>
            <person name="Floch G.L."/>
            <person name="Makela M.R."/>
            <person name="Henrissat B."/>
            <person name="Grigoriev I.V."/>
            <person name="Crouch J.A."/>
            <person name="De Vries R.P."/>
            <person name="Sukno S.A."/>
            <person name="Thon M.R."/>
        </authorList>
    </citation>
    <scope>NUCLEOTIDE SEQUENCE</scope>
    <source>
        <strain evidence="5">MAFF235873</strain>
    </source>
</reference>
<dbReference type="EMBL" id="MU842973">
    <property type="protein sequence ID" value="KAK2024161.1"/>
    <property type="molecule type" value="Genomic_DNA"/>
</dbReference>
<keyword evidence="2" id="KW-0804">Transcription</keyword>
<comment type="caution">
    <text evidence="5">The sequence shown here is derived from an EMBL/GenBank/DDBJ whole genome shotgun (WGS) entry which is preliminary data.</text>
</comment>
<evidence type="ECO:0000256" key="3">
    <source>
        <dbReference type="ARBA" id="ARBA00023242"/>
    </source>
</evidence>
<dbReference type="Proteomes" id="UP001232148">
    <property type="component" value="Unassembled WGS sequence"/>
</dbReference>
<dbReference type="PANTHER" id="PTHR47424">
    <property type="entry name" value="REGULATORY PROTEIN GAL4"/>
    <property type="match status" value="1"/>
</dbReference>
<protein>
    <submittedName>
        <fullName evidence="5">Uncharacterized protein</fullName>
    </submittedName>
</protein>
<dbReference type="AlphaFoldDB" id="A0AAD9LVW1"/>
<evidence type="ECO:0000256" key="4">
    <source>
        <dbReference type="SAM" id="Phobius"/>
    </source>
</evidence>
<feature type="transmembrane region" description="Helical" evidence="4">
    <location>
        <begin position="160"/>
        <end position="180"/>
    </location>
</feature>
<keyword evidence="3" id="KW-0539">Nucleus</keyword>
<dbReference type="PANTHER" id="PTHR47424:SF5">
    <property type="entry name" value="ZN(II)2CYS6 TRANSCRIPTION FACTOR (EUROFUNG)"/>
    <property type="match status" value="1"/>
</dbReference>
<evidence type="ECO:0000313" key="5">
    <source>
        <dbReference type="EMBL" id="KAK2024161.1"/>
    </source>
</evidence>
<keyword evidence="4" id="KW-0812">Transmembrane</keyword>
<dbReference type="GO" id="GO:0005634">
    <property type="term" value="C:nucleus"/>
    <property type="evidence" value="ECO:0007669"/>
    <property type="project" value="TreeGrafter"/>
</dbReference>
<gene>
    <name evidence="5" type="ORF">LX32DRAFT_643885</name>
</gene>
<dbReference type="CDD" id="cd12148">
    <property type="entry name" value="fungal_TF_MHR"/>
    <property type="match status" value="1"/>
</dbReference>